<dbReference type="InterPro" id="IPR001509">
    <property type="entry name" value="Epimerase_deHydtase"/>
</dbReference>
<comment type="similarity">
    <text evidence="2">Belongs to the NAD(P)-dependent epimerase/dehydratase family.</text>
</comment>
<dbReference type="Proteomes" id="UP001139447">
    <property type="component" value="Unassembled WGS sequence"/>
</dbReference>
<dbReference type="AlphaFoldDB" id="A0A9X1VXV4"/>
<evidence type="ECO:0000259" key="3">
    <source>
        <dbReference type="Pfam" id="PF01370"/>
    </source>
</evidence>
<comment type="pathway">
    <text evidence="1">Bacterial outer membrane biogenesis; LPS O-antigen biosynthesis.</text>
</comment>
<organism evidence="4 5">
    <name type="scientific">Variovorax terrae</name>
    <dbReference type="NCBI Taxonomy" id="2923278"/>
    <lineage>
        <taxon>Bacteria</taxon>
        <taxon>Pseudomonadati</taxon>
        <taxon>Pseudomonadota</taxon>
        <taxon>Betaproteobacteria</taxon>
        <taxon>Burkholderiales</taxon>
        <taxon>Comamonadaceae</taxon>
        <taxon>Variovorax</taxon>
    </lineage>
</organism>
<evidence type="ECO:0000256" key="1">
    <source>
        <dbReference type="ARBA" id="ARBA00005125"/>
    </source>
</evidence>
<name>A0A9X1VXV4_9BURK</name>
<gene>
    <name evidence="4" type="ORF">MMF98_19650</name>
</gene>
<dbReference type="InterPro" id="IPR036291">
    <property type="entry name" value="NAD(P)-bd_dom_sf"/>
</dbReference>
<reference evidence="4" key="1">
    <citation type="submission" date="2022-03" db="EMBL/GenBank/DDBJ databases">
        <authorList>
            <person name="Woo C.Y."/>
        </authorList>
    </citation>
    <scope>NUCLEOTIDE SEQUENCE</scope>
    <source>
        <strain evidence="4">CYS-02</strain>
    </source>
</reference>
<dbReference type="PANTHER" id="PTHR43000">
    <property type="entry name" value="DTDP-D-GLUCOSE 4,6-DEHYDRATASE-RELATED"/>
    <property type="match status" value="1"/>
</dbReference>
<proteinExistence type="inferred from homology"/>
<evidence type="ECO:0000313" key="4">
    <source>
        <dbReference type="EMBL" id="MCJ0765432.1"/>
    </source>
</evidence>
<protein>
    <submittedName>
        <fullName evidence="4">NAD-dependent epimerase/dehydratase family protein</fullName>
    </submittedName>
</protein>
<evidence type="ECO:0000256" key="2">
    <source>
        <dbReference type="ARBA" id="ARBA00007637"/>
    </source>
</evidence>
<keyword evidence="5" id="KW-1185">Reference proteome</keyword>
<dbReference type="Gene3D" id="3.40.50.720">
    <property type="entry name" value="NAD(P)-binding Rossmann-like Domain"/>
    <property type="match status" value="1"/>
</dbReference>
<dbReference type="SUPFAM" id="SSF51735">
    <property type="entry name" value="NAD(P)-binding Rossmann-fold domains"/>
    <property type="match status" value="1"/>
</dbReference>
<comment type="caution">
    <text evidence="4">The sequence shown here is derived from an EMBL/GenBank/DDBJ whole genome shotgun (WGS) entry which is preliminary data.</text>
</comment>
<accession>A0A9X1VXV4</accession>
<dbReference type="Pfam" id="PF01370">
    <property type="entry name" value="Epimerase"/>
    <property type="match status" value="1"/>
</dbReference>
<feature type="domain" description="NAD-dependent epimerase/dehydratase" evidence="3">
    <location>
        <begin position="4"/>
        <end position="241"/>
    </location>
</feature>
<evidence type="ECO:0000313" key="5">
    <source>
        <dbReference type="Proteomes" id="UP001139447"/>
    </source>
</evidence>
<dbReference type="RefSeq" id="WP_243308816.1">
    <property type="nucleotide sequence ID" value="NZ_JALGBI010000003.1"/>
</dbReference>
<sequence length="311" mass="32642">MQRVLITGGAGFIGSHSAEALLAQGVQVRVLDNLSSGRRDRLPADALADGRLTLLEGDVRDARAVDAAVQGCDAVLHLAAQVSVQSSVAEPVASSSHNVTGFLNVIDAVRRLQVPRLVYASSAAVYGAPASLPLDEASVPLPLSPYGLEKFINDQYAALYRTLYGVSAIGMRYFNVYGPRQDPRSSYAGVISKFADGLESGAVLRVFGDGSQTRDFVYVGDVAEANRRALASGVQGVLNVGTGRSVSLLELIEAMTEAFGRPAQVRHEAPAAGDVLHSATTPARLQQALDYRPGTSLVQGLRALAASLRGA</sequence>
<dbReference type="Gene3D" id="3.90.25.10">
    <property type="entry name" value="UDP-galactose 4-epimerase, domain 1"/>
    <property type="match status" value="1"/>
</dbReference>
<dbReference type="EMBL" id="JALGBI010000003">
    <property type="protein sequence ID" value="MCJ0765432.1"/>
    <property type="molecule type" value="Genomic_DNA"/>
</dbReference>